<reference evidence="2 3" key="1">
    <citation type="journal article" date="2023" name="Hortic Res">
        <title>Pangenome of water caltrop reveals structural variations and asymmetric subgenome divergence after allopolyploidization.</title>
        <authorList>
            <person name="Zhang X."/>
            <person name="Chen Y."/>
            <person name="Wang L."/>
            <person name="Yuan Y."/>
            <person name="Fang M."/>
            <person name="Shi L."/>
            <person name="Lu R."/>
            <person name="Comes H.P."/>
            <person name="Ma Y."/>
            <person name="Chen Y."/>
            <person name="Huang G."/>
            <person name="Zhou Y."/>
            <person name="Zheng Z."/>
            <person name="Qiu Y."/>
        </authorList>
    </citation>
    <scope>NUCLEOTIDE SEQUENCE [LARGE SCALE GENOMIC DNA]</scope>
    <source>
        <strain evidence="2">F231</strain>
    </source>
</reference>
<name>A0AAN7R746_TRANT</name>
<feature type="compositionally biased region" description="Basic and acidic residues" evidence="1">
    <location>
        <begin position="29"/>
        <end position="82"/>
    </location>
</feature>
<evidence type="ECO:0000313" key="3">
    <source>
        <dbReference type="Proteomes" id="UP001346149"/>
    </source>
</evidence>
<keyword evidence="3" id="KW-1185">Reference proteome</keyword>
<organism evidence="2 3">
    <name type="scientific">Trapa natans</name>
    <name type="common">Water chestnut</name>
    <dbReference type="NCBI Taxonomy" id="22666"/>
    <lineage>
        <taxon>Eukaryota</taxon>
        <taxon>Viridiplantae</taxon>
        <taxon>Streptophyta</taxon>
        <taxon>Embryophyta</taxon>
        <taxon>Tracheophyta</taxon>
        <taxon>Spermatophyta</taxon>
        <taxon>Magnoliopsida</taxon>
        <taxon>eudicotyledons</taxon>
        <taxon>Gunneridae</taxon>
        <taxon>Pentapetalae</taxon>
        <taxon>rosids</taxon>
        <taxon>malvids</taxon>
        <taxon>Myrtales</taxon>
        <taxon>Lythraceae</taxon>
        <taxon>Trapa</taxon>
    </lineage>
</organism>
<feature type="region of interest" description="Disordered" evidence="1">
    <location>
        <begin position="1"/>
        <end position="119"/>
    </location>
</feature>
<sequence>MGGCASRPKDFDLAPETIPREAPNSPVKAEPEAVTRDKNDNGEAEMAEAKPKNSEEAEVKTVTDDKAVVVEDKAPITEEKMEVATANTEKSEADKKEEHKEENEADKEDKKEAPPTAAA</sequence>
<proteinExistence type="predicted"/>
<protein>
    <submittedName>
        <fullName evidence="2">Uncharacterized protein</fullName>
    </submittedName>
</protein>
<evidence type="ECO:0000313" key="2">
    <source>
        <dbReference type="EMBL" id="KAK4792152.1"/>
    </source>
</evidence>
<dbReference type="EMBL" id="JAXQNO010000008">
    <property type="protein sequence ID" value="KAK4792152.1"/>
    <property type="molecule type" value="Genomic_DNA"/>
</dbReference>
<accession>A0AAN7R746</accession>
<dbReference type="Proteomes" id="UP001346149">
    <property type="component" value="Unassembled WGS sequence"/>
</dbReference>
<dbReference type="AlphaFoldDB" id="A0AAN7R746"/>
<evidence type="ECO:0000256" key="1">
    <source>
        <dbReference type="SAM" id="MobiDB-lite"/>
    </source>
</evidence>
<gene>
    <name evidence="2" type="ORF">SAY86_022587</name>
</gene>
<feature type="compositionally biased region" description="Basic and acidic residues" evidence="1">
    <location>
        <begin position="89"/>
        <end position="113"/>
    </location>
</feature>
<comment type="caution">
    <text evidence="2">The sequence shown here is derived from an EMBL/GenBank/DDBJ whole genome shotgun (WGS) entry which is preliminary data.</text>
</comment>